<name>A0A974DBU6_XENLA</name>
<protein>
    <submittedName>
        <fullName evidence="1">Uncharacterized protein</fullName>
    </submittedName>
</protein>
<dbReference type="Proteomes" id="UP000694892">
    <property type="component" value="Chromosome 3L"/>
</dbReference>
<reference evidence="2" key="1">
    <citation type="journal article" date="2016" name="Nature">
        <title>Genome evolution in the allotetraploid frog Xenopus laevis.</title>
        <authorList>
            <person name="Session A.M."/>
            <person name="Uno Y."/>
            <person name="Kwon T."/>
            <person name="Chapman J.A."/>
            <person name="Toyoda A."/>
            <person name="Takahashi S."/>
            <person name="Fukui A."/>
            <person name="Hikosaka A."/>
            <person name="Suzuki A."/>
            <person name="Kondo M."/>
            <person name="van Heeringen S.J."/>
            <person name="Quigley I."/>
            <person name="Heinz S."/>
            <person name="Ogino H."/>
            <person name="Ochi H."/>
            <person name="Hellsten U."/>
            <person name="Lyons J.B."/>
            <person name="Simakov O."/>
            <person name="Putnam N."/>
            <person name="Stites J."/>
            <person name="Kuroki Y."/>
            <person name="Tanaka T."/>
            <person name="Michiue T."/>
            <person name="Watanabe M."/>
            <person name="Bogdanovic O."/>
            <person name="Lister R."/>
            <person name="Georgiou G."/>
            <person name="Paranjpe S.S."/>
            <person name="van Kruijsbergen I."/>
            <person name="Shu S."/>
            <person name="Carlson J."/>
            <person name="Kinoshita T."/>
            <person name="Ohta Y."/>
            <person name="Mawaribuchi S."/>
            <person name="Jenkins J."/>
            <person name="Grimwood J."/>
            <person name="Schmutz J."/>
            <person name="Mitros T."/>
            <person name="Mozaffari S.V."/>
            <person name="Suzuki Y."/>
            <person name="Haramoto Y."/>
            <person name="Yamamoto T.S."/>
            <person name="Takagi C."/>
            <person name="Heald R."/>
            <person name="Miller K."/>
            <person name="Haudenschild C."/>
            <person name="Kitzman J."/>
            <person name="Nakayama T."/>
            <person name="Izutsu Y."/>
            <person name="Robert J."/>
            <person name="Fortriede J."/>
            <person name="Burns K."/>
            <person name="Lotay V."/>
            <person name="Karimi K."/>
            <person name="Yasuoka Y."/>
            <person name="Dichmann D.S."/>
            <person name="Flajnik M.F."/>
            <person name="Houston D.W."/>
            <person name="Shendure J."/>
            <person name="DuPasquier L."/>
            <person name="Vize P.D."/>
            <person name="Zorn A.M."/>
            <person name="Ito M."/>
            <person name="Marcotte E.M."/>
            <person name="Wallingford J.B."/>
            <person name="Ito Y."/>
            <person name="Asashima M."/>
            <person name="Ueno N."/>
            <person name="Matsuda Y."/>
            <person name="Veenstra G.J."/>
            <person name="Fujiyama A."/>
            <person name="Harland R.M."/>
            <person name="Taira M."/>
            <person name="Rokhsar D.S."/>
        </authorList>
    </citation>
    <scope>NUCLEOTIDE SEQUENCE [LARGE SCALE GENOMIC DNA]</scope>
    <source>
        <strain evidence="2">J</strain>
    </source>
</reference>
<evidence type="ECO:0000313" key="2">
    <source>
        <dbReference type="Proteomes" id="UP000694892"/>
    </source>
</evidence>
<proteinExistence type="predicted"/>
<dbReference type="AlphaFoldDB" id="A0A974DBU6"/>
<gene>
    <name evidence="1" type="ORF">XELAEV_18017097mg</name>
</gene>
<accession>A0A974DBU6</accession>
<evidence type="ECO:0000313" key="1">
    <source>
        <dbReference type="EMBL" id="OCT88465.1"/>
    </source>
</evidence>
<sequence>MGAYMAPKPKEKLLQFAEYVDRTHNKTHNIIKFVLHFHKTQIEFLELTIRVQLNEHHSSIRNSQTKITSISQHWADCKHNVAQLRWQVLEEIKTNYVNIDIVSGSGS</sequence>
<dbReference type="EMBL" id="CM004470">
    <property type="protein sequence ID" value="OCT88465.1"/>
    <property type="molecule type" value="Genomic_DNA"/>
</dbReference>
<organism evidence="1 2">
    <name type="scientific">Xenopus laevis</name>
    <name type="common">African clawed frog</name>
    <dbReference type="NCBI Taxonomy" id="8355"/>
    <lineage>
        <taxon>Eukaryota</taxon>
        <taxon>Metazoa</taxon>
        <taxon>Chordata</taxon>
        <taxon>Craniata</taxon>
        <taxon>Vertebrata</taxon>
        <taxon>Euteleostomi</taxon>
        <taxon>Amphibia</taxon>
        <taxon>Batrachia</taxon>
        <taxon>Anura</taxon>
        <taxon>Pipoidea</taxon>
        <taxon>Pipidae</taxon>
        <taxon>Xenopodinae</taxon>
        <taxon>Xenopus</taxon>
        <taxon>Xenopus</taxon>
    </lineage>
</organism>